<proteinExistence type="predicted"/>
<accession>A0ABS6SFR2</accession>
<dbReference type="Proteomes" id="UP000722336">
    <property type="component" value="Unassembled WGS sequence"/>
</dbReference>
<dbReference type="EMBL" id="JAGSPA010000002">
    <property type="protein sequence ID" value="MBV7256766.1"/>
    <property type="molecule type" value="Genomic_DNA"/>
</dbReference>
<gene>
    <name evidence="1" type="ORF">KCG44_08195</name>
</gene>
<evidence type="ECO:0000313" key="2">
    <source>
        <dbReference type="Proteomes" id="UP000722336"/>
    </source>
</evidence>
<comment type="caution">
    <text evidence="1">The sequence shown here is derived from an EMBL/GenBank/DDBJ whole genome shotgun (WGS) entry which is preliminary data.</text>
</comment>
<name>A0ABS6SFR2_9SPHN</name>
<organism evidence="1 2">
    <name type="scientific">Pacificimonas pallii</name>
    <dbReference type="NCBI Taxonomy" id="2827236"/>
    <lineage>
        <taxon>Bacteria</taxon>
        <taxon>Pseudomonadati</taxon>
        <taxon>Pseudomonadota</taxon>
        <taxon>Alphaproteobacteria</taxon>
        <taxon>Sphingomonadales</taxon>
        <taxon>Sphingosinicellaceae</taxon>
        <taxon>Pacificimonas</taxon>
    </lineage>
</organism>
<reference evidence="1 2" key="1">
    <citation type="submission" date="2021-04" db="EMBL/GenBank/DDBJ databases">
        <authorList>
            <person name="Pira H."/>
            <person name="Risdian C."/>
            <person name="Wink J."/>
        </authorList>
    </citation>
    <scope>NUCLEOTIDE SEQUENCE [LARGE SCALE GENOMIC DNA]</scope>
    <source>
        <strain evidence="1 2">WHA3</strain>
    </source>
</reference>
<protein>
    <submittedName>
        <fullName evidence="1">Uncharacterized protein</fullName>
    </submittedName>
</protein>
<dbReference type="RefSeq" id="WP_218445502.1">
    <property type="nucleotide sequence ID" value="NZ_JAGSPA010000002.1"/>
</dbReference>
<keyword evidence="2" id="KW-1185">Reference proteome</keyword>
<evidence type="ECO:0000313" key="1">
    <source>
        <dbReference type="EMBL" id="MBV7256766.1"/>
    </source>
</evidence>
<sequence>MGKLASLDRNRASVKLCILTCTEGQWPGRLAELSARSALVETTGRPALGATVALVHPDVGGIVGTVSRHGLDGIAIEFTISAETSAFALAVTAQNMTKPAARTAR</sequence>